<dbReference type="EMBL" id="LKEB01000007">
    <property type="protein sequence ID" value="ROW15901.1"/>
    <property type="molecule type" value="Genomic_DNA"/>
</dbReference>
<dbReference type="PANTHER" id="PTHR43662">
    <property type="match status" value="1"/>
</dbReference>
<feature type="compositionally biased region" description="Basic residues" evidence="1">
    <location>
        <begin position="494"/>
        <end position="510"/>
    </location>
</feature>
<dbReference type="InterPro" id="IPR018535">
    <property type="entry name" value="DUF1996"/>
</dbReference>
<dbReference type="STRING" id="1230097.A0A423XHS4"/>
<proteinExistence type="predicted"/>
<organism evidence="4 5">
    <name type="scientific">Cytospora leucostoma</name>
    <dbReference type="NCBI Taxonomy" id="1230097"/>
    <lineage>
        <taxon>Eukaryota</taxon>
        <taxon>Fungi</taxon>
        <taxon>Dikarya</taxon>
        <taxon>Ascomycota</taxon>
        <taxon>Pezizomycotina</taxon>
        <taxon>Sordariomycetes</taxon>
        <taxon>Sordariomycetidae</taxon>
        <taxon>Diaporthales</taxon>
        <taxon>Cytosporaceae</taxon>
        <taxon>Cytospora</taxon>
    </lineage>
</organism>
<evidence type="ECO:0000313" key="4">
    <source>
        <dbReference type="EMBL" id="ROW15901.1"/>
    </source>
</evidence>
<sequence length="510" mass="54538">MNSKQILAFTTAALLGGQASAFWRMECRGVSGQARIDPLVNPGTVGEHAHEIFGSGGFGETASYESLTDADCTSCAVTEDKSAYWTPIVYFQDNSTGEYEAVSNTGGMLAYYFLNAAPSGNQTIQAFPQGFRMIAGDTNRRNYTVGDGDYESPDPAKSEWASLGQTTQVDLAQRALGFNCLDYTKDAEGSLYRHFMPSKEYIDNNCPDGIRFELMFPSCWDGVNLDSDDHRSHVAYPDLVMNGDCPDDFPVRLPGLFFETIWDMAAYDDRDGIFVMSNGDPLGFGYHGDFIMGWEETSDFALQDAVDTCTNLSGEISDCPLFTIIDEATQKECKFDLPTNLLEEALDGPLSSLPGDVAVAWGPAPATDSDSATTPSSIAIPTLTYSAGSTASVNGSYVPGNAFVGVSTTSTSTTIPTSTTSNVPVGEAVKGNVAVTPAASWDGATTTATATSLFTSTNSAGLVIVNEVVYEEVITYITDSTTTTIYVEPTAPAARRRSAHARRHAHGHAN</sequence>
<dbReference type="AlphaFoldDB" id="A0A423XHS4"/>
<keyword evidence="2" id="KW-0732">Signal</keyword>
<dbReference type="PANTHER" id="PTHR43662:SF7">
    <property type="entry name" value="DUF1996 DOMAIN-CONTAINING PROTEIN"/>
    <property type="match status" value="1"/>
</dbReference>
<feature type="chain" id="PRO_5019058668" description="DUF1996 domain-containing protein" evidence="2">
    <location>
        <begin position="22"/>
        <end position="510"/>
    </location>
</feature>
<evidence type="ECO:0000256" key="1">
    <source>
        <dbReference type="SAM" id="MobiDB-lite"/>
    </source>
</evidence>
<evidence type="ECO:0000256" key="2">
    <source>
        <dbReference type="SAM" id="SignalP"/>
    </source>
</evidence>
<dbReference type="InParanoid" id="A0A423XHS4"/>
<dbReference type="Pfam" id="PF09362">
    <property type="entry name" value="DUF1996"/>
    <property type="match status" value="1"/>
</dbReference>
<feature type="signal peptide" evidence="2">
    <location>
        <begin position="1"/>
        <end position="21"/>
    </location>
</feature>
<feature type="domain" description="DUF1996" evidence="3">
    <location>
        <begin position="37"/>
        <end position="294"/>
    </location>
</feature>
<evidence type="ECO:0000313" key="5">
    <source>
        <dbReference type="Proteomes" id="UP000285146"/>
    </source>
</evidence>
<reference evidence="4 5" key="1">
    <citation type="submission" date="2015-09" db="EMBL/GenBank/DDBJ databases">
        <title>Host preference determinants of Valsa canker pathogens revealed by comparative genomics.</title>
        <authorList>
            <person name="Yin Z."/>
            <person name="Huang L."/>
        </authorList>
    </citation>
    <scope>NUCLEOTIDE SEQUENCE [LARGE SCALE GENOMIC DNA]</scope>
    <source>
        <strain evidence="4 5">SXYLt</strain>
    </source>
</reference>
<keyword evidence="5" id="KW-1185">Reference proteome</keyword>
<protein>
    <recommendedName>
        <fullName evidence="3">DUF1996 domain-containing protein</fullName>
    </recommendedName>
</protein>
<comment type="caution">
    <text evidence="4">The sequence shown here is derived from an EMBL/GenBank/DDBJ whole genome shotgun (WGS) entry which is preliminary data.</text>
</comment>
<feature type="region of interest" description="Disordered" evidence="1">
    <location>
        <begin position="491"/>
        <end position="510"/>
    </location>
</feature>
<name>A0A423XHS4_9PEZI</name>
<evidence type="ECO:0000259" key="3">
    <source>
        <dbReference type="Pfam" id="PF09362"/>
    </source>
</evidence>
<gene>
    <name evidence="4" type="ORF">VPNG_02537</name>
</gene>
<dbReference type="Proteomes" id="UP000285146">
    <property type="component" value="Unassembled WGS sequence"/>
</dbReference>
<accession>A0A423XHS4</accession>
<dbReference type="OrthoDB" id="74764at2759"/>